<dbReference type="Proteomes" id="UP001195483">
    <property type="component" value="Unassembled WGS sequence"/>
</dbReference>
<protein>
    <submittedName>
        <fullName evidence="2">Uncharacterized protein</fullName>
    </submittedName>
</protein>
<proteinExistence type="predicted"/>
<feature type="compositionally biased region" description="Polar residues" evidence="1">
    <location>
        <begin position="44"/>
        <end position="65"/>
    </location>
</feature>
<gene>
    <name evidence="2" type="ORF">CHS0354_038861</name>
</gene>
<dbReference type="AlphaFoldDB" id="A0AAE0TH06"/>
<comment type="caution">
    <text evidence="2">The sequence shown here is derived from an EMBL/GenBank/DDBJ whole genome shotgun (WGS) entry which is preliminary data.</text>
</comment>
<evidence type="ECO:0000256" key="1">
    <source>
        <dbReference type="SAM" id="MobiDB-lite"/>
    </source>
</evidence>
<dbReference type="EMBL" id="JAEAOA010002259">
    <property type="protein sequence ID" value="KAK3610220.1"/>
    <property type="molecule type" value="Genomic_DNA"/>
</dbReference>
<reference evidence="2" key="3">
    <citation type="submission" date="2023-05" db="EMBL/GenBank/DDBJ databases">
        <authorList>
            <person name="Smith C.H."/>
        </authorList>
    </citation>
    <scope>NUCLEOTIDE SEQUENCE</scope>
    <source>
        <strain evidence="2">CHS0354</strain>
        <tissue evidence="2">Mantle</tissue>
    </source>
</reference>
<name>A0AAE0TH06_9BIVA</name>
<evidence type="ECO:0000313" key="3">
    <source>
        <dbReference type="Proteomes" id="UP001195483"/>
    </source>
</evidence>
<feature type="region of interest" description="Disordered" evidence="1">
    <location>
        <begin position="31"/>
        <end position="65"/>
    </location>
</feature>
<reference evidence="2" key="1">
    <citation type="journal article" date="2021" name="Genome Biol. Evol.">
        <title>A High-Quality Reference Genome for a Parasitic Bivalve with Doubly Uniparental Inheritance (Bivalvia: Unionida).</title>
        <authorList>
            <person name="Smith C.H."/>
        </authorList>
    </citation>
    <scope>NUCLEOTIDE SEQUENCE</scope>
    <source>
        <strain evidence="2">CHS0354</strain>
    </source>
</reference>
<accession>A0AAE0TH06</accession>
<sequence>MIYRERLASKPLRPVNSMPLSYAVASPRTVTMSTPLSTPGPVSVTHTSFDYGSFDPTQTTTDNSS</sequence>
<evidence type="ECO:0000313" key="2">
    <source>
        <dbReference type="EMBL" id="KAK3610220.1"/>
    </source>
</evidence>
<feature type="non-terminal residue" evidence="2">
    <location>
        <position position="65"/>
    </location>
</feature>
<reference evidence="2" key="2">
    <citation type="journal article" date="2021" name="Genome Biol. Evol.">
        <title>Developing a high-quality reference genome for a parasitic bivalve with doubly uniparental inheritance (Bivalvia: Unionida).</title>
        <authorList>
            <person name="Smith C.H."/>
        </authorList>
    </citation>
    <scope>NUCLEOTIDE SEQUENCE</scope>
    <source>
        <strain evidence="2">CHS0354</strain>
        <tissue evidence="2">Mantle</tissue>
    </source>
</reference>
<organism evidence="2 3">
    <name type="scientific">Potamilus streckersoni</name>
    <dbReference type="NCBI Taxonomy" id="2493646"/>
    <lineage>
        <taxon>Eukaryota</taxon>
        <taxon>Metazoa</taxon>
        <taxon>Spiralia</taxon>
        <taxon>Lophotrochozoa</taxon>
        <taxon>Mollusca</taxon>
        <taxon>Bivalvia</taxon>
        <taxon>Autobranchia</taxon>
        <taxon>Heteroconchia</taxon>
        <taxon>Palaeoheterodonta</taxon>
        <taxon>Unionida</taxon>
        <taxon>Unionoidea</taxon>
        <taxon>Unionidae</taxon>
        <taxon>Ambleminae</taxon>
        <taxon>Lampsilini</taxon>
        <taxon>Potamilus</taxon>
    </lineage>
</organism>
<keyword evidence="3" id="KW-1185">Reference proteome</keyword>